<keyword evidence="7" id="KW-1185">Reference proteome</keyword>
<gene>
    <name evidence="6" type="ORF">BKP64_04705</name>
</gene>
<feature type="active site" evidence="5">
    <location>
        <position position="180"/>
    </location>
</feature>
<dbReference type="PANTHER" id="PTHR11122">
    <property type="entry name" value="APOSPORY-ASSOCIATED PROTEIN C-RELATED"/>
    <property type="match status" value="1"/>
</dbReference>
<sequence length="306" mass="33850">MSESSNRPPTSLSPGQWSFTRWNTIGQLEALEIHHPLFRAIIFLQGAHLAHFAPQDEADWLWLSNRARFEPGRAIRGGIPICWPWFGDPAKNPPEVRKRIRTDAAHGFARTALWKLEDVQESAHEVEISLSLDANEDFADTWNGHALALITFSFSVRGCQLALTTTNLDSSPLSFSQALHTYLPTTDITRTRVLGLGTSNYTDTLKDWAYCSQEGPVYFDGETDRIYESGEPVTIVTPSGSRKLTAVGSDSTVVWNPGPDKAAGLSDFPDTAWKNMLCVETANAAGDYRVLNEGQSHTLGVFIGRK</sequence>
<dbReference type="EMBL" id="CP017715">
    <property type="protein sequence ID" value="AOY87528.1"/>
    <property type="molecule type" value="Genomic_DNA"/>
</dbReference>
<dbReference type="InterPro" id="IPR014718">
    <property type="entry name" value="GH-type_carb-bd"/>
</dbReference>
<name>A0A1D9GIR3_9GAMM</name>
<reference evidence="6 7" key="1">
    <citation type="submission" date="2016-10" db="EMBL/GenBank/DDBJ databases">
        <title>Marinobacter salinus sp. nov., a moderately halophilic bacterium isolated from a tidal flat environment.</title>
        <authorList>
            <person name="Park S.-J."/>
        </authorList>
    </citation>
    <scope>NUCLEOTIDE SEQUENCE [LARGE SCALE GENOMIC DNA]</scope>
    <source>
        <strain evidence="6 7">Hb8</strain>
    </source>
</reference>
<dbReference type="InterPro" id="IPR008183">
    <property type="entry name" value="Aldose_1/G6P_1-epimerase"/>
</dbReference>
<evidence type="ECO:0000256" key="3">
    <source>
        <dbReference type="ARBA" id="ARBA00023235"/>
    </source>
</evidence>
<accession>A0A1D9GIR3</accession>
<dbReference type="Gene3D" id="2.70.98.10">
    <property type="match status" value="1"/>
</dbReference>
<dbReference type="OrthoDB" id="9790727at2"/>
<dbReference type="AlphaFoldDB" id="A0A1D9GIR3"/>
<dbReference type="STRING" id="1874317.BKP64_04705"/>
<comment type="similarity">
    <text evidence="2 4">Belongs to the glucose-6-phosphate 1-epimerase family.</text>
</comment>
<dbReference type="Proteomes" id="UP000177445">
    <property type="component" value="Chromosome"/>
</dbReference>
<keyword evidence="3 4" id="KW-0413">Isomerase</keyword>
<dbReference type="KEGG" id="msq:BKP64_04705"/>
<evidence type="ECO:0000256" key="2">
    <source>
        <dbReference type="ARBA" id="ARBA00005866"/>
    </source>
</evidence>
<dbReference type="GO" id="GO:0030246">
    <property type="term" value="F:carbohydrate binding"/>
    <property type="evidence" value="ECO:0007669"/>
    <property type="project" value="UniProtKB-UniRule"/>
</dbReference>
<dbReference type="InterPro" id="IPR025532">
    <property type="entry name" value="G6P_1-epimerase"/>
</dbReference>
<dbReference type="CDD" id="cd09020">
    <property type="entry name" value="D-hex-6-P-epi_like"/>
    <property type="match status" value="1"/>
</dbReference>
<protein>
    <recommendedName>
        <fullName evidence="4">Putative glucose-6-phosphate 1-epimerase</fullName>
        <ecNumber evidence="4">5.1.3.15</ecNumber>
    </recommendedName>
</protein>
<dbReference type="RefSeq" id="WP_070966645.1">
    <property type="nucleotide sequence ID" value="NZ_CP017715.1"/>
</dbReference>
<dbReference type="PANTHER" id="PTHR11122:SF13">
    <property type="entry name" value="GLUCOSE-6-PHOSPHATE 1-EPIMERASE"/>
    <property type="match status" value="1"/>
</dbReference>
<dbReference type="Pfam" id="PF01263">
    <property type="entry name" value="Aldose_epim"/>
    <property type="match status" value="1"/>
</dbReference>
<feature type="active site" evidence="5">
    <location>
        <position position="280"/>
    </location>
</feature>
<evidence type="ECO:0000313" key="6">
    <source>
        <dbReference type="EMBL" id="AOY87528.1"/>
    </source>
</evidence>
<proteinExistence type="inferred from homology"/>
<organism evidence="6 7">
    <name type="scientific">Marinobacter salinus</name>
    <dbReference type="NCBI Taxonomy" id="1874317"/>
    <lineage>
        <taxon>Bacteria</taxon>
        <taxon>Pseudomonadati</taxon>
        <taxon>Pseudomonadota</taxon>
        <taxon>Gammaproteobacteria</taxon>
        <taxon>Pseudomonadales</taxon>
        <taxon>Marinobacteraceae</taxon>
        <taxon>Marinobacter</taxon>
    </lineage>
</organism>
<evidence type="ECO:0000256" key="5">
    <source>
        <dbReference type="PIRSR" id="PIRSR016020-1"/>
    </source>
</evidence>
<dbReference type="GO" id="GO:0047938">
    <property type="term" value="F:glucose-6-phosphate 1-epimerase activity"/>
    <property type="evidence" value="ECO:0007669"/>
    <property type="project" value="UniProtKB-UniRule"/>
</dbReference>
<dbReference type="SUPFAM" id="SSF74650">
    <property type="entry name" value="Galactose mutarotase-like"/>
    <property type="match status" value="1"/>
</dbReference>
<dbReference type="GO" id="GO:0005975">
    <property type="term" value="P:carbohydrate metabolic process"/>
    <property type="evidence" value="ECO:0007669"/>
    <property type="project" value="InterPro"/>
</dbReference>
<evidence type="ECO:0000313" key="7">
    <source>
        <dbReference type="Proteomes" id="UP000177445"/>
    </source>
</evidence>
<dbReference type="InterPro" id="IPR011013">
    <property type="entry name" value="Gal_mutarotase_sf_dom"/>
</dbReference>
<comment type="catalytic activity">
    <reaction evidence="1">
        <text>alpha-D-glucose 6-phosphate = beta-D-glucose 6-phosphate</text>
        <dbReference type="Rhea" id="RHEA:16249"/>
        <dbReference type="ChEBI" id="CHEBI:58225"/>
        <dbReference type="ChEBI" id="CHEBI:58247"/>
        <dbReference type="EC" id="5.1.3.15"/>
    </reaction>
</comment>
<evidence type="ECO:0000256" key="1">
    <source>
        <dbReference type="ARBA" id="ARBA00001096"/>
    </source>
</evidence>
<dbReference type="PIRSF" id="PIRSF016020">
    <property type="entry name" value="PHexose_mutarotase"/>
    <property type="match status" value="1"/>
</dbReference>
<evidence type="ECO:0000256" key="4">
    <source>
        <dbReference type="PIRNR" id="PIRNR016020"/>
    </source>
</evidence>
<dbReference type="EC" id="5.1.3.15" evidence="4"/>